<keyword evidence="2" id="KW-1185">Reference proteome</keyword>
<reference evidence="1 2" key="1">
    <citation type="submission" date="2015-01" db="EMBL/GenBank/DDBJ databases">
        <title>The Genome Sequence of Rhinocladiella mackenzie CBS 650.93.</title>
        <authorList>
            <consortium name="The Broad Institute Genomics Platform"/>
            <person name="Cuomo C."/>
            <person name="de Hoog S."/>
            <person name="Gorbushina A."/>
            <person name="Stielow B."/>
            <person name="Teixiera M."/>
            <person name="Abouelleil A."/>
            <person name="Chapman S.B."/>
            <person name="Priest M."/>
            <person name="Young S.K."/>
            <person name="Wortman J."/>
            <person name="Nusbaum C."/>
            <person name="Birren B."/>
        </authorList>
    </citation>
    <scope>NUCLEOTIDE SEQUENCE [LARGE SCALE GENOMIC DNA]</scope>
    <source>
        <strain evidence="1 2">CBS 650.93</strain>
    </source>
</reference>
<evidence type="ECO:0000313" key="2">
    <source>
        <dbReference type="Proteomes" id="UP000053617"/>
    </source>
</evidence>
<evidence type="ECO:0000313" key="1">
    <source>
        <dbReference type="EMBL" id="KIX08719.1"/>
    </source>
</evidence>
<dbReference type="RefSeq" id="XP_013275855.1">
    <property type="nucleotide sequence ID" value="XM_013420401.1"/>
</dbReference>
<dbReference type="VEuPathDB" id="FungiDB:Z518_03376"/>
<proteinExistence type="predicted"/>
<dbReference type="OrthoDB" id="2898509at2759"/>
<organism evidence="1 2">
    <name type="scientific">Rhinocladiella mackenziei CBS 650.93</name>
    <dbReference type="NCBI Taxonomy" id="1442369"/>
    <lineage>
        <taxon>Eukaryota</taxon>
        <taxon>Fungi</taxon>
        <taxon>Dikarya</taxon>
        <taxon>Ascomycota</taxon>
        <taxon>Pezizomycotina</taxon>
        <taxon>Eurotiomycetes</taxon>
        <taxon>Chaetothyriomycetidae</taxon>
        <taxon>Chaetothyriales</taxon>
        <taxon>Herpotrichiellaceae</taxon>
        <taxon>Rhinocladiella</taxon>
    </lineage>
</organism>
<accession>A0A0D2IRU9</accession>
<dbReference type="AlphaFoldDB" id="A0A0D2IRU9"/>
<name>A0A0D2IRU9_9EURO</name>
<protein>
    <submittedName>
        <fullName evidence="1">Uncharacterized protein</fullName>
    </submittedName>
</protein>
<dbReference type="GeneID" id="25291447"/>
<dbReference type="Proteomes" id="UP000053617">
    <property type="component" value="Unassembled WGS sequence"/>
</dbReference>
<dbReference type="EMBL" id="KN847476">
    <property type="protein sequence ID" value="KIX08719.1"/>
    <property type="molecule type" value="Genomic_DNA"/>
</dbReference>
<gene>
    <name evidence="1" type="ORF">Z518_03376</name>
</gene>
<dbReference type="STRING" id="1442369.A0A0D2IRU9"/>
<dbReference type="HOGENOM" id="CLU_1134093_0_0_1"/>
<sequence>MGIDDVLSFNEAIYRQRVSQMSDAELKQREWEKQCRFWTSSGSAGAGLGASVATGGLSLIFTAYSSRQAYVVTRKRWIIQDELRKRNIVLRKARWRDTPVAIGATLLGMSAGLGVDGLIGDDAGGLVTADVTGAEAGAGSGAVENVTTDQTATGPSDAFISAATEEDVADAFAALAVSQGASKIASEAFVDVIERLEDTNWQNEVRKALGCLRLAGSTHTSMWCNNCGSTISKGRYGRRSMPTVS</sequence>